<dbReference type="InterPro" id="IPR051552">
    <property type="entry name" value="HptR"/>
</dbReference>
<name>A0A7X2TGB5_9FIRM</name>
<keyword evidence="2" id="KW-0963">Cytoplasm</keyword>
<dbReference type="Pfam" id="PF00072">
    <property type="entry name" value="Response_reg"/>
    <property type="match status" value="1"/>
</dbReference>
<evidence type="ECO:0000259" key="9">
    <source>
        <dbReference type="PROSITE" id="PS01124"/>
    </source>
</evidence>
<accession>A0A7X2TGB5</accession>
<comment type="caution">
    <text evidence="11">The sequence shown here is derived from an EMBL/GenBank/DDBJ whole genome shotgun (WGS) entry which is preliminary data.</text>
</comment>
<keyword evidence="4" id="KW-0902">Two-component regulatory system</keyword>
<evidence type="ECO:0000313" key="11">
    <source>
        <dbReference type="EMBL" id="MSS59552.1"/>
    </source>
</evidence>
<evidence type="ECO:0000256" key="4">
    <source>
        <dbReference type="ARBA" id="ARBA00023012"/>
    </source>
</evidence>
<dbReference type="GO" id="GO:0005737">
    <property type="term" value="C:cytoplasm"/>
    <property type="evidence" value="ECO:0007669"/>
    <property type="project" value="UniProtKB-SubCell"/>
</dbReference>
<protein>
    <submittedName>
        <fullName evidence="11">Response regulator</fullName>
    </submittedName>
</protein>
<keyword evidence="6" id="KW-0238">DNA-binding</keyword>
<dbReference type="PROSITE" id="PS00041">
    <property type="entry name" value="HTH_ARAC_FAMILY_1"/>
    <property type="match status" value="1"/>
</dbReference>
<dbReference type="InterPro" id="IPR011006">
    <property type="entry name" value="CheY-like_superfamily"/>
</dbReference>
<evidence type="ECO:0000256" key="1">
    <source>
        <dbReference type="ARBA" id="ARBA00004496"/>
    </source>
</evidence>
<dbReference type="Gene3D" id="3.40.50.2300">
    <property type="match status" value="1"/>
</dbReference>
<evidence type="ECO:0000256" key="2">
    <source>
        <dbReference type="ARBA" id="ARBA00022490"/>
    </source>
</evidence>
<gene>
    <name evidence="11" type="ORF">FYJ51_11675</name>
</gene>
<sequence length="242" mass="27594">MYKVVIVDDEPVIVEGLRRMVDWKSFDCEVAGTAYSGSSGMELIQKTDPDILFSDIRMANIDGLTMIAGLKSEHADMEIAILTGYRDFEYARKAIQLGVRRYLLKPSKMDEINEAITAMTAALKEHPREKKQEPAAAKSFLVNNALKYMEGHYMEHIHLADVAEQVYISPCYLSKLLNSELHETFSDLLNRIRMEHARELMKDPALLLTDISRQVGIEDLAQFSRVFRKSEGMSPSEYRNLL</sequence>
<comment type="subcellular location">
    <subcellularLocation>
        <location evidence="1">Cytoplasm</location>
    </subcellularLocation>
</comment>
<dbReference type="InterPro" id="IPR018060">
    <property type="entry name" value="HTH_AraC"/>
</dbReference>
<keyword evidence="7" id="KW-0804">Transcription</keyword>
<organism evidence="11 12">
    <name type="scientific">Stecheria intestinalis</name>
    <dbReference type="NCBI Taxonomy" id="2606630"/>
    <lineage>
        <taxon>Bacteria</taxon>
        <taxon>Bacillati</taxon>
        <taxon>Bacillota</taxon>
        <taxon>Erysipelotrichia</taxon>
        <taxon>Erysipelotrichales</taxon>
        <taxon>Erysipelotrichaceae</taxon>
        <taxon>Stecheria</taxon>
    </lineage>
</organism>
<dbReference type="Pfam" id="PF12833">
    <property type="entry name" value="HTH_18"/>
    <property type="match status" value="1"/>
</dbReference>
<dbReference type="GO" id="GO:0043565">
    <property type="term" value="F:sequence-specific DNA binding"/>
    <property type="evidence" value="ECO:0007669"/>
    <property type="project" value="InterPro"/>
</dbReference>
<dbReference type="SUPFAM" id="SSF52172">
    <property type="entry name" value="CheY-like"/>
    <property type="match status" value="1"/>
</dbReference>
<dbReference type="PANTHER" id="PTHR42713:SF3">
    <property type="entry name" value="TRANSCRIPTIONAL REGULATORY PROTEIN HPTR"/>
    <property type="match status" value="1"/>
</dbReference>
<dbReference type="GO" id="GO:0000160">
    <property type="term" value="P:phosphorelay signal transduction system"/>
    <property type="evidence" value="ECO:0007669"/>
    <property type="project" value="UniProtKB-KW"/>
</dbReference>
<dbReference type="EMBL" id="VUMN01000036">
    <property type="protein sequence ID" value="MSS59552.1"/>
    <property type="molecule type" value="Genomic_DNA"/>
</dbReference>
<dbReference type="Gene3D" id="1.10.10.60">
    <property type="entry name" value="Homeodomain-like"/>
    <property type="match status" value="2"/>
</dbReference>
<evidence type="ECO:0000256" key="6">
    <source>
        <dbReference type="ARBA" id="ARBA00023125"/>
    </source>
</evidence>
<dbReference type="GO" id="GO:0003700">
    <property type="term" value="F:DNA-binding transcription factor activity"/>
    <property type="evidence" value="ECO:0007669"/>
    <property type="project" value="InterPro"/>
</dbReference>
<keyword evidence="12" id="KW-1185">Reference proteome</keyword>
<evidence type="ECO:0000256" key="5">
    <source>
        <dbReference type="ARBA" id="ARBA00023015"/>
    </source>
</evidence>
<evidence type="ECO:0000313" key="12">
    <source>
        <dbReference type="Proteomes" id="UP000461880"/>
    </source>
</evidence>
<proteinExistence type="predicted"/>
<dbReference type="InterPro" id="IPR009057">
    <property type="entry name" value="Homeodomain-like_sf"/>
</dbReference>
<dbReference type="InterPro" id="IPR001789">
    <property type="entry name" value="Sig_transdc_resp-reg_receiver"/>
</dbReference>
<dbReference type="SUPFAM" id="SSF46689">
    <property type="entry name" value="Homeodomain-like"/>
    <property type="match status" value="1"/>
</dbReference>
<keyword evidence="3 8" id="KW-0597">Phosphoprotein</keyword>
<dbReference type="Proteomes" id="UP000461880">
    <property type="component" value="Unassembled WGS sequence"/>
</dbReference>
<dbReference type="PRINTS" id="PR00032">
    <property type="entry name" value="HTHARAC"/>
</dbReference>
<dbReference type="PANTHER" id="PTHR42713">
    <property type="entry name" value="HISTIDINE KINASE-RELATED"/>
    <property type="match status" value="1"/>
</dbReference>
<dbReference type="InterPro" id="IPR020449">
    <property type="entry name" value="Tscrpt_reg_AraC-type_HTH"/>
</dbReference>
<dbReference type="PROSITE" id="PS50110">
    <property type="entry name" value="RESPONSE_REGULATORY"/>
    <property type="match status" value="1"/>
</dbReference>
<dbReference type="RefSeq" id="WP_105304519.1">
    <property type="nucleotide sequence ID" value="NZ_JAQXPC010000113.1"/>
</dbReference>
<dbReference type="InterPro" id="IPR018062">
    <property type="entry name" value="HTH_AraC-typ_CS"/>
</dbReference>
<evidence type="ECO:0000259" key="10">
    <source>
        <dbReference type="PROSITE" id="PS50110"/>
    </source>
</evidence>
<feature type="modified residue" description="4-aspartylphosphate" evidence="8">
    <location>
        <position position="55"/>
    </location>
</feature>
<reference evidence="11 12" key="1">
    <citation type="submission" date="2019-08" db="EMBL/GenBank/DDBJ databases">
        <title>In-depth cultivation of the pig gut microbiome towards novel bacterial diversity and tailored functional studies.</title>
        <authorList>
            <person name="Wylensek D."/>
            <person name="Hitch T.C.A."/>
            <person name="Clavel T."/>
        </authorList>
    </citation>
    <scope>NUCLEOTIDE SEQUENCE [LARGE SCALE GENOMIC DNA]</scope>
    <source>
        <strain evidence="11 12">Oil+RF-744-GAM-WT-6</strain>
    </source>
</reference>
<dbReference type="CDD" id="cd17536">
    <property type="entry name" value="REC_YesN-like"/>
    <property type="match status" value="1"/>
</dbReference>
<evidence type="ECO:0000256" key="7">
    <source>
        <dbReference type="ARBA" id="ARBA00023163"/>
    </source>
</evidence>
<dbReference type="SMART" id="SM00342">
    <property type="entry name" value="HTH_ARAC"/>
    <property type="match status" value="1"/>
</dbReference>
<keyword evidence="5" id="KW-0805">Transcription regulation</keyword>
<dbReference type="AlphaFoldDB" id="A0A7X2TGB5"/>
<dbReference type="PROSITE" id="PS01124">
    <property type="entry name" value="HTH_ARAC_FAMILY_2"/>
    <property type="match status" value="1"/>
</dbReference>
<feature type="domain" description="Response regulatory" evidence="10">
    <location>
        <begin position="3"/>
        <end position="120"/>
    </location>
</feature>
<evidence type="ECO:0000256" key="3">
    <source>
        <dbReference type="ARBA" id="ARBA00022553"/>
    </source>
</evidence>
<evidence type="ECO:0000256" key="8">
    <source>
        <dbReference type="PROSITE-ProRule" id="PRU00169"/>
    </source>
</evidence>
<feature type="domain" description="HTH araC/xylS-type" evidence="9">
    <location>
        <begin position="143"/>
        <end position="241"/>
    </location>
</feature>
<dbReference type="SMART" id="SM00448">
    <property type="entry name" value="REC"/>
    <property type="match status" value="1"/>
</dbReference>